<reference evidence="5 6" key="1">
    <citation type="submission" date="2019-06" db="EMBL/GenBank/DDBJ databases">
        <title>Draft genome sequence of Miniimonas arenae KCTC 19750T isolated from sea sand.</title>
        <authorList>
            <person name="Park S.-J."/>
        </authorList>
    </citation>
    <scope>NUCLEOTIDE SEQUENCE [LARGE SCALE GENOMIC DNA]</scope>
    <source>
        <strain evidence="5 6">KCTC 19750</strain>
    </source>
</reference>
<evidence type="ECO:0000313" key="6">
    <source>
        <dbReference type="Proteomes" id="UP000313849"/>
    </source>
</evidence>
<dbReference type="GO" id="GO:0004519">
    <property type="term" value="F:endonuclease activity"/>
    <property type="evidence" value="ECO:0007669"/>
    <property type="project" value="UniProtKB-KW"/>
</dbReference>
<dbReference type="InterPro" id="IPR020821">
    <property type="entry name" value="ENPP1-3/EXOG-like_nuc-like"/>
</dbReference>
<dbReference type="RefSeq" id="WP_139986488.1">
    <property type="nucleotide sequence ID" value="NZ_VENP01000016.1"/>
</dbReference>
<keyword evidence="2" id="KW-0479">Metal-binding</keyword>
<dbReference type="InterPro" id="IPR040255">
    <property type="entry name" value="Non-specific_endonuclease"/>
</dbReference>
<dbReference type="Pfam" id="PF01223">
    <property type="entry name" value="Endonuclease_NS"/>
    <property type="match status" value="1"/>
</dbReference>
<evidence type="ECO:0000313" key="5">
    <source>
        <dbReference type="EMBL" id="TNU75106.1"/>
    </source>
</evidence>
<evidence type="ECO:0000259" key="4">
    <source>
        <dbReference type="SMART" id="SM00892"/>
    </source>
</evidence>
<evidence type="ECO:0000256" key="1">
    <source>
        <dbReference type="PIRSR" id="PIRSR640255-1"/>
    </source>
</evidence>
<dbReference type="SMART" id="SM00892">
    <property type="entry name" value="Endonuclease_NS"/>
    <property type="match status" value="1"/>
</dbReference>
<dbReference type="InterPro" id="IPR001604">
    <property type="entry name" value="Endo_G_ENPP1-like_dom"/>
</dbReference>
<name>A0A5C5BE91_9MICO</name>
<protein>
    <submittedName>
        <fullName evidence="5">DNA/RNA non-specific endonuclease</fullName>
    </submittedName>
</protein>
<dbReference type="SUPFAM" id="SSF54060">
    <property type="entry name" value="His-Me finger endonucleases"/>
    <property type="match status" value="1"/>
</dbReference>
<feature type="domain" description="ENPP1-3/EXOG-like endonuclease/phosphodiesterase" evidence="3">
    <location>
        <begin position="42"/>
        <end position="263"/>
    </location>
</feature>
<keyword evidence="5" id="KW-0255">Endonuclease</keyword>
<dbReference type="InterPro" id="IPR044925">
    <property type="entry name" value="His-Me_finger_sf"/>
</dbReference>
<feature type="active site" description="Proton acceptor" evidence="1">
    <location>
        <position position="107"/>
    </location>
</feature>
<organism evidence="5 6">
    <name type="scientific">Miniimonas arenae</name>
    <dbReference type="NCBI Taxonomy" id="676201"/>
    <lineage>
        <taxon>Bacteria</taxon>
        <taxon>Bacillati</taxon>
        <taxon>Actinomycetota</taxon>
        <taxon>Actinomycetes</taxon>
        <taxon>Micrococcales</taxon>
        <taxon>Beutenbergiaceae</taxon>
        <taxon>Miniimonas</taxon>
    </lineage>
</organism>
<dbReference type="SMART" id="SM00477">
    <property type="entry name" value="NUC"/>
    <property type="match status" value="1"/>
</dbReference>
<gene>
    <name evidence="5" type="ORF">FH969_06080</name>
</gene>
<feature type="binding site" evidence="2">
    <location>
        <position position="143"/>
    </location>
    <ligand>
        <name>Mg(2+)</name>
        <dbReference type="ChEBI" id="CHEBI:18420"/>
        <note>catalytic</note>
    </ligand>
</feature>
<dbReference type="GO" id="GO:0016787">
    <property type="term" value="F:hydrolase activity"/>
    <property type="evidence" value="ECO:0007669"/>
    <property type="project" value="InterPro"/>
</dbReference>
<dbReference type="Gene3D" id="3.40.570.10">
    <property type="entry name" value="Extracellular Endonuclease, subunit A"/>
    <property type="match status" value="1"/>
</dbReference>
<evidence type="ECO:0000259" key="3">
    <source>
        <dbReference type="SMART" id="SM00477"/>
    </source>
</evidence>
<dbReference type="InterPro" id="IPR044929">
    <property type="entry name" value="DNA/RNA_non-sp_Endonuclease_sf"/>
</dbReference>
<comment type="caution">
    <text evidence="5">The sequence shown here is derived from an EMBL/GenBank/DDBJ whole genome shotgun (WGS) entry which is preliminary data.</text>
</comment>
<dbReference type="PANTHER" id="PTHR13966">
    <property type="entry name" value="ENDONUCLEASE RELATED"/>
    <property type="match status" value="1"/>
</dbReference>
<dbReference type="EMBL" id="VENP01000016">
    <property type="protein sequence ID" value="TNU75106.1"/>
    <property type="molecule type" value="Genomic_DNA"/>
</dbReference>
<keyword evidence="5" id="KW-0540">Nuclease</keyword>
<dbReference type="GO" id="GO:0003676">
    <property type="term" value="F:nucleic acid binding"/>
    <property type="evidence" value="ECO:0007669"/>
    <property type="project" value="InterPro"/>
</dbReference>
<dbReference type="CDD" id="cd00091">
    <property type="entry name" value="NUC"/>
    <property type="match status" value="1"/>
</dbReference>
<dbReference type="AlphaFoldDB" id="A0A5C5BE91"/>
<accession>A0A5C5BE91</accession>
<feature type="domain" description="DNA/RNA non-specific endonuclease/pyrophosphatase/phosphodiesterase" evidence="4">
    <location>
        <begin position="41"/>
        <end position="251"/>
    </location>
</feature>
<dbReference type="OrthoDB" id="104542at2"/>
<dbReference type="PANTHER" id="PTHR13966:SF5">
    <property type="entry name" value="ENDONUCLEASE G, MITOCHONDRIAL"/>
    <property type="match status" value="1"/>
</dbReference>
<dbReference type="Proteomes" id="UP000313849">
    <property type="component" value="Unassembled WGS sequence"/>
</dbReference>
<keyword evidence="5" id="KW-0378">Hydrolase</keyword>
<keyword evidence="6" id="KW-1185">Reference proteome</keyword>
<proteinExistence type="predicted"/>
<sequence length="280" mass="31106">MPTGDWPAYDPGFLGIDVAPPAVGLPAGSAGAEAGEVPVLDYTHFTVAMNRTRRLAWWSAWNIDGLRLLTGDGLDRDGLAFRTDPRLPDDEQTDDTVYRSNRLDRGHLARRADLLWGALAEAQDANADSFFFTNITPQVDDFNQSSKGGVWGLLENALLAQEGLVDRRLAVFAGPVLADDDPPYRGIVQVPREHWKVVVYQLDGEHRFQAFLLTQNLERGVLAGGFLEEFRTYQVPLATLTGRTGLTFRGSTGWWRAARVSRRTVRSPAPHRPPRARSTR</sequence>
<dbReference type="GO" id="GO:0046872">
    <property type="term" value="F:metal ion binding"/>
    <property type="evidence" value="ECO:0007669"/>
    <property type="project" value="UniProtKB-KW"/>
</dbReference>
<evidence type="ECO:0000256" key="2">
    <source>
        <dbReference type="PIRSR" id="PIRSR640255-2"/>
    </source>
</evidence>